<keyword evidence="4" id="KW-0788">Thiol protease</keyword>
<evidence type="ECO:0000256" key="2">
    <source>
        <dbReference type="ARBA" id="ARBA00022670"/>
    </source>
</evidence>
<reference evidence="5 6" key="1">
    <citation type="journal article" date="2021" name="Int. J. Syst. Evol. Microbiol.">
        <title>Amazonocrinis nigriterrae gen. nov., sp. nov., Atlanticothrix silvestris gen. nov., sp. nov. and Dendronalium phyllosphericum gen. nov., sp. nov., nostocacean cyanobacteria from Brazilian environments.</title>
        <authorList>
            <person name="Alvarenga D.O."/>
            <person name="Andreote A.P.D."/>
            <person name="Branco L.H.Z."/>
            <person name="Delbaje E."/>
            <person name="Cruz R.B."/>
            <person name="Varani A.M."/>
            <person name="Fiore M.F."/>
        </authorList>
    </citation>
    <scope>NUCLEOTIDE SEQUENCE [LARGE SCALE GENOMIC DNA]</scope>
    <source>
        <strain evidence="5 6">CENA357</strain>
    </source>
</reference>
<evidence type="ECO:0000313" key="6">
    <source>
        <dbReference type="Proteomes" id="UP000599391"/>
    </source>
</evidence>
<evidence type="ECO:0000313" key="5">
    <source>
        <dbReference type="EMBL" id="MBH8555361.1"/>
    </source>
</evidence>
<evidence type="ECO:0000256" key="3">
    <source>
        <dbReference type="ARBA" id="ARBA00022801"/>
    </source>
</evidence>
<comment type="similarity">
    <text evidence="1">Belongs to the peptidase C15 family.</text>
</comment>
<evidence type="ECO:0000256" key="4">
    <source>
        <dbReference type="ARBA" id="ARBA00022807"/>
    </source>
</evidence>
<gene>
    <name evidence="5" type="ORF">I8751_24045</name>
</gene>
<dbReference type="PANTHER" id="PTHR23402">
    <property type="entry name" value="PROTEASE FAMILY C15 PYROGLUTAMYL-PEPTIDASE I-RELATED"/>
    <property type="match status" value="1"/>
</dbReference>
<dbReference type="InterPro" id="IPR016125">
    <property type="entry name" value="Peptidase_C15-like"/>
</dbReference>
<dbReference type="GO" id="GO:0006508">
    <property type="term" value="P:proteolysis"/>
    <property type="evidence" value="ECO:0007669"/>
    <property type="project" value="UniProtKB-KW"/>
</dbReference>
<proteinExistence type="inferred from homology"/>
<keyword evidence="6" id="KW-1185">Reference proteome</keyword>
<keyword evidence="2" id="KW-0645">Protease</keyword>
<name>A0A8J7HHV6_9CYAN</name>
<dbReference type="EMBL" id="JAECZB010000093">
    <property type="protein sequence ID" value="MBH8555361.1"/>
    <property type="molecule type" value="Genomic_DNA"/>
</dbReference>
<dbReference type="SUPFAM" id="SSF53182">
    <property type="entry name" value="Pyrrolidone carboxyl peptidase (pyroglutamate aminopeptidase)"/>
    <property type="match status" value="1"/>
</dbReference>
<dbReference type="PANTHER" id="PTHR23402:SF1">
    <property type="entry name" value="PYROGLUTAMYL-PEPTIDASE I"/>
    <property type="match status" value="1"/>
</dbReference>
<dbReference type="AlphaFoldDB" id="A0A8J7HHV6"/>
<sequence>MAKRILLTSFDIWLKDQQSNSSNDLLLEVTQLNSIPHGLTFLHQLPVDVQLASLRVIQKIDEFQPDYIICCGMAASRKKLSVEVSASCKESILQTTVDVEKLIWGVIATEISHDCGKFVCEGLYYSVLEYLQQKQLTAHCIFVHVPVLTPENLAVIMADFVLIINRLALS</sequence>
<accession>A0A8J7HHV6</accession>
<dbReference type="RefSeq" id="WP_214441580.1">
    <property type="nucleotide sequence ID" value="NZ_JAECZB010000093.1"/>
</dbReference>
<dbReference type="GO" id="GO:0008234">
    <property type="term" value="F:cysteine-type peptidase activity"/>
    <property type="evidence" value="ECO:0007669"/>
    <property type="project" value="UniProtKB-KW"/>
</dbReference>
<evidence type="ECO:0000256" key="1">
    <source>
        <dbReference type="ARBA" id="ARBA00006641"/>
    </source>
</evidence>
<protein>
    <submittedName>
        <fullName evidence="5">Peptidase C15</fullName>
    </submittedName>
</protein>
<dbReference type="InterPro" id="IPR036440">
    <property type="entry name" value="Peptidase_C15-like_sf"/>
</dbReference>
<comment type="caution">
    <text evidence="5">The sequence shown here is derived from an EMBL/GenBank/DDBJ whole genome shotgun (WGS) entry which is preliminary data.</text>
</comment>
<organism evidence="5 6">
    <name type="scientific">Atlanticothrix silvestris CENA357</name>
    <dbReference type="NCBI Taxonomy" id="1725252"/>
    <lineage>
        <taxon>Bacteria</taxon>
        <taxon>Bacillati</taxon>
        <taxon>Cyanobacteriota</taxon>
        <taxon>Cyanophyceae</taxon>
        <taxon>Nostocales</taxon>
        <taxon>Nodulariaceae</taxon>
        <taxon>Atlanticothrix</taxon>
        <taxon>Atlanticothrix silvestris</taxon>
    </lineage>
</organism>
<dbReference type="Pfam" id="PF01470">
    <property type="entry name" value="Peptidase_C15"/>
    <property type="match status" value="1"/>
</dbReference>
<dbReference type="Proteomes" id="UP000599391">
    <property type="component" value="Unassembled WGS sequence"/>
</dbReference>
<keyword evidence="3" id="KW-0378">Hydrolase</keyword>
<dbReference type="Gene3D" id="3.40.630.20">
    <property type="entry name" value="Peptidase C15, pyroglutamyl peptidase I-like"/>
    <property type="match status" value="2"/>
</dbReference>